<dbReference type="GO" id="GO:0004556">
    <property type="term" value="F:alpha-amylase activity"/>
    <property type="evidence" value="ECO:0007669"/>
    <property type="project" value="UniProtKB-UniRule"/>
</dbReference>
<dbReference type="AlphaFoldDB" id="A0A543IDP0"/>
<dbReference type="SMART" id="SM01065">
    <property type="entry name" value="CBM_2"/>
    <property type="match status" value="1"/>
</dbReference>
<protein>
    <recommendedName>
        <fullName evidence="5 12">Alpha-amylase</fullName>
        <ecNumber evidence="4 12">3.2.1.1</ecNumber>
    </recommendedName>
</protein>
<evidence type="ECO:0000256" key="6">
    <source>
        <dbReference type="ARBA" id="ARBA00022723"/>
    </source>
</evidence>
<comment type="similarity">
    <text evidence="3 11">Belongs to the glycosyl hydrolase 13 family.</text>
</comment>
<dbReference type="InterPro" id="IPR002044">
    <property type="entry name" value="CBM20"/>
</dbReference>
<proteinExistence type="inferred from homology"/>
<dbReference type="PRINTS" id="PR00110">
    <property type="entry name" value="ALPHAAMYLASE"/>
</dbReference>
<evidence type="ECO:0000256" key="9">
    <source>
        <dbReference type="ARBA" id="ARBA00023277"/>
    </source>
</evidence>
<dbReference type="OrthoDB" id="9805159at2"/>
<evidence type="ECO:0000256" key="11">
    <source>
        <dbReference type="RuleBase" id="RU003615"/>
    </source>
</evidence>
<gene>
    <name evidence="15" type="ORF">FHX41_2352</name>
</gene>
<keyword evidence="9 12" id="KW-0119">Carbohydrate metabolism</keyword>
<keyword evidence="10 12" id="KW-0326">Glycosidase</keyword>
<reference evidence="15 16" key="1">
    <citation type="submission" date="2019-06" db="EMBL/GenBank/DDBJ databases">
        <title>Sequencing the genomes of 1000 actinobacteria strains.</title>
        <authorList>
            <person name="Klenk H.-P."/>
        </authorList>
    </citation>
    <scope>NUCLEOTIDE SEQUENCE [LARGE SCALE GENOMIC DNA]</scope>
    <source>
        <strain evidence="15 16">DSM 45043</strain>
    </source>
</reference>
<comment type="catalytic activity">
    <reaction evidence="1 12">
        <text>Endohydrolysis of (1-&gt;4)-alpha-D-glucosidic linkages in polysaccharides containing three or more (1-&gt;4)-alpha-linked D-glucose units.</text>
        <dbReference type="EC" id="3.2.1.1"/>
    </reaction>
</comment>
<dbReference type="Pfam" id="PF02806">
    <property type="entry name" value="Alpha-amylase_C"/>
    <property type="match status" value="1"/>
</dbReference>
<feature type="domain" description="CBM20" evidence="14">
    <location>
        <begin position="552"/>
        <end position="651"/>
    </location>
</feature>
<keyword evidence="6" id="KW-0479">Metal-binding</keyword>
<keyword evidence="8" id="KW-0106">Calcium</keyword>
<dbReference type="SUPFAM" id="SSF51445">
    <property type="entry name" value="(Trans)glycosidases"/>
    <property type="match status" value="1"/>
</dbReference>
<accession>A0A543IDP0</accession>
<dbReference type="InterPro" id="IPR006048">
    <property type="entry name" value="A-amylase/branching_C"/>
</dbReference>
<dbReference type="InterPro" id="IPR006046">
    <property type="entry name" value="Alpha_amylase"/>
</dbReference>
<evidence type="ECO:0000313" key="15">
    <source>
        <dbReference type="EMBL" id="TQM68697.1"/>
    </source>
</evidence>
<dbReference type="Pfam" id="PF00128">
    <property type="entry name" value="Alpha-amylase"/>
    <property type="match status" value="1"/>
</dbReference>
<dbReference type="CDD" id="cd11317">
    <property type="entry name" value="AmyAc_bac_euk_AmyA"/>
    <property type="match status" value="1"/>
</dbReference>
<comment type="cofactor">
    <cofactor evidence="2">
        <name>Ca(2+)</name>
        <dbReference type="ChEBI" id="CHEBI:29108"/>
    </cofactor>
</comment>
<dbReference type="SMART" id="SM00642">
    <property type="entry name" value="Aamy"/>
    <property type="match status" value="1"/>
</dbReference>
<evidence type="ECO:0000256" key="13">
    <source>
        <dbReference type="SAM" id="MobiDB-lite"/>
    </source>
</evidence>
<evidence type="ECO:0000256" key="3">
    <source>
        <dbReference type="ARBA" id="ARBA00008061"/>
    </source>
</evidence>
<dbReference type="SMART" id="SM00632">
    <property type="entry name" value="Aamy_C"/>
    <property type="match status" value="1"/>
</dbReference>
<dbReference type="InterPro" id="IPR013784">
    <property type="entry name" value="Carb-bd-like_fold"/>
</dbReference>
<evidence type="ECO:0000313" key="16">
    <source>
        <dbReference type="Proteomes" id="UP000316706"/>
    </source>
</evidence>
<dbReference type="FunFam" id="2.60.40.10:FF:000552">
    <property type="entry name" value="Related to glucoamylase"/>
    <property type="match status" value="1"/>
</dbReference>
<evidence type="ECO:0000256" key="2">
    <source>
        <dbReference type="ARBA" id="ARBA00001913"/>
    </source>
</evidence>
<dbReference type="GO" id="GO:0046872">
    <property type="term" value="F:metal ion binding"/>
    <property type="evidence" value="ECO:0007669"/>
    <property type="project" value="UniProtKB-KW"/>
</dbReference>
<organism evidence="15 16">
    <name type="scientific">Actinomadura hallensis</name>
    <dbReference type="NCBI Taxonomy" id="337895"/>
    <lineage>
        <taxon>Bacteria</taxon>
        <taxon>Bacillati</taxon>
        <taxon>Actinomycetota</taxon>
        <taxon>Actinomycetes</taxon>
        <taxon>Streptosporangiales</taxon>
        <taxon>Thermomonosporaceae</taxon>
        <taxon>Actinomadura</taxon>
    </lineage>
</organism>
<dbReference type="InterPro" id="IPR006047">
    <property type="entry name" value="GH13_cat_dom"/>
</dbReference>
<dbReference type="PROSITE" id="PS51166">
    <property type="entry name" value="CBM20"/>
    <property type="match status" value="1"/>
</dbReference>
<evidence type="ECO:0000256" key="12">
    <source>
        <dbReference type="RuleBase" id="RU361134"/>
    </source>
</evidence>
<dbReference type="Gene3D" id="2.60.40.1180">
    <property type="entry name" value="Golgi alpha-mannosidase II"/>
    <property type="match status" value="1"/>
</dbReference>
<evidence type="ECO:0000259" key="14">
    <source>
        <dbReference type="PROSITE" id="PS51166"/>
    </source>
</evidence>
<dbReference type="PANTHER" id="PTHR43447">
    <property type="entry name" value="ALPHA-AMYLASE"/>
    <property type="match status" value="1"/>
</dbReference>
<evidence type="ECO:0000256" key="7">
    <source>
        <dbReference type="ARBA" id="ARBA00022801"/>
    </source>
</evidence>
<evidence type="ECO:0000256" key="1">
    <source>
        <dbReference type="ARBA" id="ARBA00000548"/>
    </source>
</evidence>
<dbReference type="RefSeq" id="WP_141968331.1">
    <property type="nucleotide sequence ID" value="NZ_VFPO01000001.1"/>
</dbReference>
<dbReference type="GO" id="GO:0005975">
    <property type="term" value="P:carbohydrate metabolic process"/>
    <property type="evidence" value="ECO:0007669"/>
    <property type="project" value="InterPro"/>
</dbReference>
<dbReference type="Proteomes" id="UP000316706">
    <property type="component" value="Unassembled WGS sequence"/>
</dbReference>
<dbReference type="Gene3D" id="3.20.20.80">
    <property type="entry name" value="Glycosidases"/>
    <property type="match status" value="1"/>
</dbReference>
<sequence>MQPARTPRRLSRRTPPPDARPPRPQSPHAQSPHAGSPRARSRGALAPLAAGVLVLGGLAPAALSGDAGAATSAAPAAKAALNSSDVTANLWEWNWRSVARACTDHLGPAGYGAVQVAPPAESVSLADSSEGPHPWWEVYQPVSYGLTSRLGTRAEFAAMVTACHNAGVRVYVDAVINHMAGHNNTVNTTYGGATFDPAGFSYPAVPYGYDDFHHPGDGYCDDEDGAIDDWDDKAEVQNCDFVSLSDLKTQSGYVRGKIAGYLNDLIGLGVDGFRIDAAKHIDQGDFAAVKGALNPTVAEGKPPYIAQEVFPGASNPDLKPAAFTSNGDVLGFAYAMGLKTQFQNGTLANLSGIPSWSLDADGSRTHAMVTNHDTERDGITLSYKDGDAYTLANYFLLAYPYGKPSVFDGFTWSSKGQSPPADSRGLVTDTDCSAGWQCLTLSTGVKGMVGWRNATASAPEVSDFTATARDVIGFRRGSRGWIGLNASSAPSTATYATGLADGVYCDVITGGTGAGPGGCAGTAVTVSGGAATVTIPARGAVAIHADARSGPAGPPATVADTFNVRATTTWGTSVHLVGNVPELGSWDPAKAVRLAPANYPVWSGTVTLPTGTRVEYKYLKKTDAGAVTWESGANRGYTTGTSPRTADDTWR</sequence>
<dbReference type="SUPFAM" id="SSF51011">
    <property type="entry name" value="Glycosyl hydrolase domain"/>
    <property type="match status" value="1"/>
</dbReference>
<comment type="caution">
    <text evidence="15">The sequence shown here is derived from an EMBL/GenBank/DDBJ whole genome shotgun (WGS) entry which is preliminary data.</text>
</comment>
<evidence type="ECO:0000256" key="8">
    <source>
        <dbReference type="ARBA" id="ARBA00022837"/>
    </source>
</evidence>
<dbReference type="EMBL" id="VFPO01000001">
    <property type="protein sequence ID" value="TQM68697.1"/>
    <property type="molecule type" value="Genomic_DNA"/>
</dbReference>
<dbReference type="InterPro" id="IPR017853">
    <property type="entry name" value="GH"/>
</dbReference>
<dbReference type="InterPro" id="IPR013780">
    <property type="entry name" value="Glyco_hydro_b"/>
</dbReference>
<name>A0A543IDP0_9ACTN</name>
<evidence type="ECO:0000256" key="4">
    <source>
        <dbReference type="ARBA" id="ARBA00012595"/>
    </source>
</evidence>
<feature type="region of interest" description="Disordered" evidence="13">
    <location>
        <begin position="1"/>
        <end position="41"/>
    </location>
</feature>
<dbReference type="GO" id="GO:2001070">
    <property type="term" value="F:starch binding"/>
    <property type="evidence" value="ECO:0007669"/>
    <property type="project" value="InterPro"/>
</dbReference>
<evidence type="ECO:0000256" key="10">
    <source>
        <dbReference type="ARBA" id="ARBA00023295"/>
    </source>
</evidence>
<keyword evidence="7 12" id="KW-0378">Hydrolase</keyword>
<evidence type="ECO:0000256" key="5">
    <source>
        <dbReference type="ARBA" id="ARBA00017303"/>
    </source>
</evidence>
<dbReference type="InterPro" id="IPR031319">
    <property type="entry name" value="A-amylase_C"/>
</dbReference>
<dbReference type="Pfam" id="PF00686">
    <property type="entry name" value="CBM_20"/>
    <property type="match status" value="1"/>
</dbReference>
<feature type="compositionally biased region" description="Pro residues" evidence="13">
    <location>
        <begin position="14"/>
        <end position="25"/>
    </location>
</feature>
<dbReference type="Gene3D" id="2.60.40.10">
    <property type="entry name" value="Immunoglobulins"/>
    <property type="match status" value="1"/>
</dbReference>
<dbReference type="InterPro" id="IPR013783">
    <property type="entry name" value="Ig-like_fold"/>
</dbReference>
<dbReference type="SUPFAM" id="SSF49452">
    <property type="entry name" value="Starch-binding domain-like"/>
    <property type="match status" value="1"/>
</dbReference>
<keyword evidence="16" id="KW-1185">Reference proteome</keyword>
<feature type="compositionally biased region" description="Basic residues" evidence="13">
    <location>
        <begin position="1"/>
        <end position="12"/>
    </location>
</feature>
<feature type="region of interest" description="Disordered" evidence="13">
    <location>
        <begin position="631"/>
        <end position="651"/>
    </location>
</feature>
<dbReference type="CDD" id="cd05808">
    <property type="entry name" value="CBM20_alpha_amylase"/>
    <property type="match status" value="1"/>
</dbReference>
<dbReference type="EC" id="3.2.1.1" evidence="4 12"/>